<gene>
    <name evidence="2" type="ORF">NG42_05010</name>
    <name evidence="3" type="ORF">NG43_04495</name>
</gene>
<feature type="compositionally biased region" description="Basic and acidic residues" evidence="1">
    <location>
        <begin position="104"/>
        <end position="118"/>
    </location>
</feature>
<dbReference type="Pfam" id="PF02090">
    <property type="entry name" value="SPAM"/>
    <property type="match status" value="1"/>
</dbReference>
<name>A0A0L7TGG9_9GAMM</name>
<dbReference type="Proteomes" id="UP000037088">
    <property type="component" value="Unassembled WGS sequence"/>
</dbReference>
<dbReference type="OrthoDB" id="10008654at2"/>
<dbReference type="EMBL" id="JRXF01000005">
    <property type="protein sequence ID" value="KOC94449.1"/>
    <property type="molecule type" value="Genomic_DNA"/>
</dbReference>
<proteinExistence type="predicted"/>
<dbReference type="RefSeq" id="WP_052898163.1">
    <property type="nucleotide sequence ID" value="NZ_JRXE01000005.1"/>
</dbReference>
<reference evidence="4 5" key="1">
    <citation type="journal article" date="2015" name="Int. J. Syst. Evol. Microbiol.">
        <title>Erwinia iniecta sp. nov., isolated from Russian wheat aphids (Diuraphis noxia).</title>
        <authorList>
            <person name="Campillo T."/>
            <person name="Luna E."/>
            <person name="Portier P."/>
            <person name="Fischer-Le Saux M."/>
            <person name="Lapitan N."/>
            <person name="Tisserat N.A."/>
            <person name="Leach J.E."/>
        </authorList>
    </citation>
    <scope>NUCLEOTIDE SEQUENCE [LARGE SCALE GENOMIC DNA]</scope>
    <source>
        <strain evidence="2 5">B120</strain>
        <strain evidence="3 4">B149</strain>
    </source>
</reference>
<organism evidence="3 4">
    <name type="scientific">Winslowiella iniecta</name>
    <dbReference type="NCBI Taxonomy" id="1560201"/>
    <lineage>
        <taxon>Bacteria</taxon>
        <taxon>Pseudomonadati</taxon>
        <taxon>Pseudomonadota</taxon>
        <taxon>Gammaproteobacteria</taxon>
        <taxon>Enterobacterales</taxon>
        <taxon>Erwiniaceae</taxon>
        <taxon>Winslowiella</taxon>
    </lineage>
</organism>
<accession>A0A0L7TGG9</accession>
<dbReference type="EMBL" id="JRXE01000005">
    <property type="protein sequence ID" value="KOC91600.1"/>
    <property type="molecule type" value="Genomic_DNA"/>
</dbReference>
<evidence type="ECO:0000313" key="5">
    <source>
        <dbReference type="Proteomes" id="UP000037088"/>
    </source>
</evidence>
<protein>
    <submittedName>
        <fullName evidence="3">Uncharacterized protein</fullName>
    </submittedName>
</protein>
<evidence type="ECO:0000313" key="3">
    <source>
        <dbReference type="EMBL" id="KOC94449.1"/>
    </source>
</evidence>
<evidence type="ECO:0000313" key="2">
    <source>
        <dbReference type="EMBL" id="KOC91600.1"/>
    </source>
</evidence>
<dbReference type="AlphaFoldDB" id="A0A0L7TGG9"/>
<sequence>MLNNLSVVIRRIDQRVVSKESALQTVQHRTRHIQAEITAGDQQRDLLLRHLSSLVIAGSTSLEAILENKARQGSLQRKVAEMELLLADKHYQLEQQSQQQASLKAERNKLQRKSEKMTAHLRQRQQHQVQCRQRQHESETEEQLNWQR</sequence>
<dbReference type="Proteomes" id="UP000036851">
    <property type="component" value="Unassembled WGS sequence"/>
</dbReference>
<feature type="region of interest" description="Disordered" evidence="1">
    <location>
        <begin position="97"/>
        <end position="148"/>
    </location>
</feature>
<dbReference type="STRING" id="1560201.NG42_05010"/>
<dbReference type="InterPro" id="IPR002954">
    <property type="entry name" value="Salm_SPAgM"/>
</dbReference>
<comment type="caution">
    <text evidence="3">The sequence shown here is derived from an EMBL/GenBank/DDBJ whole genome shotgun (WGS) entry which is preliminary data.</text>
</comment>
<evidence type="ECO:0000256" key="1">
    <source>
        <dbReference type="SAM" id="MobiDB-lite"/>
    </source>
</evidence>
<keyword evidence="5" id="KW-1185">Reference proteome</keyword>
<dbReference type="PATRIC" id="fig|1560201.3.peg.1079"/>
<evidence type="ECO:0000313" key="4">
    <source>
        <dbReference type="Proteomes" id="UP000036851"/>
    </source>
</evidence>